<sequence>MTTLTVDWATHQAASFACLNWHYAKAVPVGKLVKVGAWEDGKFIGVVIFSRGANNHIGQPYSLQQDQVCELTRVALRQHISPVSQILAKAIKFLADVCPGLRLIVSYADKDQNHHGGIYQATNWIV</sequence>
<gene>
    <name evidence="1" type="ORF">ERS137959_03163</name>
</gene>
<proteinExistence type="predicted"/>
<reference evidence="1 2" key="1">
    <citation type="submission" date="2015-03" db="EMBL/GenBank/DDBJ databases">
        <authorList>
            <consortium name="Pathogen Informatics"/>
            <person name="Murphy D."/>
        </authorList>
    </citation>
    <scope>NUCLEOTIDE SEQUENCE [LARGE SCALE GENOMIC DNA]</scope>
    <source>
        <strain evidence="1 2">IP05342</strain>
    </source>
</reference>
<organism evidence="1 2">
    <name type="scientific">Yersinia enterocolitica</name>
    <dbReference type="NCBI Taxonomy" id="630"/>
    <lineage>
        <taxon>Bacteria</taxon>
        <taxon>Pseudomonadati</taxon>
        <taxon>Pseudomonadota</taxon>
        <taxon>Gammaproteobacteria</taxon>
        <taxon>Enterobacterales</taxon>
        <taxon>Yersiniaceae</taxon>
        <taxon>Yersinia</taxon>
    </lineage>
</organism>
<protein>
    <recommendedName>
        <fullName evidence="3">Protein Mom</fullName>
    </recommendedName>
</protein>
<evidence type="ECO:0000313" key="1">
    <source>
        <dbReference type="EMBL" id="CNE17118.1"/>
    </source>
</evidence>
<dbReference type="Proteomes" id="UP000041601">
    <property type="component" value="Unassembled WGS sequence"/>
</dbReference>
<dbReference type="Pfam" id="PF25680">
    <property type="entry name" value="Mom"/>
    <property type="match status" value="1"/>
</dbReference>
<dbReference type="RefSeq" id="WP_229765285.1">
    <property type="nucleotide sequence ID" value="NZ_CP139465.1"/>
</dbReference>
<dbReference type="EMBL" id="CPXJ01000041">
    <property type="protein sequence ID" value="CNE17118.1"/>
    <property type="molecule type" value="Genomic_DNA"/>
</dbReference>
<evidence type="ECO:0000313" key="2">
    <source>
        <dbReference type="Proteomes" id="UP000041601"/>
    </source>
</evidence>
<name>A0ABM9S4U3_YEREN</name>
<keyword evidence="2" id="KW-1185">Reference proteome</keyword>
<dbReference type="InterPro" id="IPR057895">
    <property type="entry name" value="Mom"/>
</dbReference>
<comment type="caution">
    <text evidence="1">The sequence shown here is derived from an EMBL/GenBank/DDBJ whole genome shotgun (WGS) entry which is preliminary data.</text>
</comment>
<accession>A0ABM9S4U3</accession>
<evidence type="ECO:0008006" key="3">
    <source>
        <dbReference type="Google" id="ProtNLM"/>
    </source>
</evidence>